<dbReference type="RefSeq" id="XP_008573419.1">
    <property type="nucleotide sequence ID" value="XM_008575197.1"/>
</dbReference>
<feature type="compositionally biased region" description="Polar residues" evidence="1">
    <location>
        <begin position="89"/>
        <end position="101"/>
    </location>
</feature>
<protein>
    <submittedName>
        <fullName evidence="5">Uncharacterized protein CXorf66 homolog</fullName>
    </submittedName>
</protein>
<feature type="signal peptide" evidence="3">
    <location>
        <begin position="1"/>
        <end position="19"/>
    </location>
</feature>
<dbReference type="PANTHER" id="PTHR37340">
    <property type="entry name" value="GENE 7073-RELATED"/>
    <property type="match status" value="1"/>
</dbReference>
<feature type="transmembrane region" description="Helical" evidence="2">
    <location>
        <begin position="52"/>
        <end position="73"/>
    </location>
</feature>
<dbReference type="PANTHER" id="PTHR37340:SF1">
    <property type="entry name" value="GENE 7073-RELATED"/>
    <property type="match status" value="1"/>
</dbReference>
<evidence type="ECO:0000256" key="1">
    <source>
        <dbReference type="SAM" id="MobiDB-lite"/>
    </source>
</evidence>
<feature type="chain" id="PRO_5046690935" evidence="3">
    <location>
        <begin position="20"/>
        <end position="351"/>
    </location>
</feature>
<name>A0ABM0QYH8_GALVR</name>
<keyword evidence="2" id="KW-0812">Transmembrane</keyword>
<feature type="region of interest" description="Disordered" evidence="1">
    <location>
        <begin position="88"/>
        <end position="161"/>
    </location>
</feature>
<evidence type="ECO:0000313" key="5">
    <source>
        <dbReference type="RefSeq" id="XP_008573419.1"/>
    </source>
</evidence>
<feature type="compositionally biased region" description="Polar residues" evidence="1">
    <location>
        <begin position="140"/>
        <end position="153"/>
    </location>
</feature>
<dbReference type="InterPro" id="IPR038873">
    <property type="entry name" value="CXorf66"/>
</dbReference>
<organism evidence="4 5">
    <name type="scientific">Galeopterus variegatus</name>
    <name type="common">Malayan flying lemur</name>
    <name type="synonym">Cynocephalus variegatus</name>
    <dbReference type="NCBI Taxonomy" id="482537"/>
    <lineage>
        <taxon>Eukaryota</taxon>
        <taxon>Metazoa</taxon>
        <taxon>Chordata</taxon>
        <taxon>Craniata</taxon>
        <taxon>Vertebrata</taxon>
        <taxon>Euteleostomi</taxon>
        <taxon>Mammalia</taxon>
        <taxon>Eutheria</taxon>
        <taxon>Euarchontoglires</taxon>
        <taxon>Dermoptera</taxon>
        <taxon>Cynocephalidae</taxon>
        <taxon>Galeopterus</taxon>
    </lineage>
</organism>
<evidence type="ECO:0000313" key="4">
    <source>
        <dbReference type="Proteomes" id="UP000694923"/>
    </source>
</evidence>
<proteinExistence type="predicted"/>
<dbReference type="Proteomes" id="UP000694923">
    <property type="component" value="Unplaced"/>
</dbReference>
<keyword evidence="3" id="KW-0732">Signal</keyword>
<keyword evidence="2" id="KW-0472">Membrane</keyword>
<keyword evidence="2" id="KW-1133">Transmembrane helix</keyword>
<evidence type="ECO:0000256" key="2">
    <source>
        <dbReference type="SAM" id="Phobius"/>
    </source>
</evidence>
<sequence length="351" mass="39271">MKLCFYVLLLPIWANNCLNTNKSDITPTTGGKNLESMETKRDNSMRDPLTNIIGFMIMAIFFSCTFFWHYCYICNATHKAETMKKKNTAAETSNMPVSESKTGGWCGPEKQPMLSTIDKLSGPSSPEKSPIPSSAEKSIRPSNSKQLFRSSQLEKPCRPHGLKKPYKLARAHKPVSLVSSSYPVQPVRPLWSASHQYPARPSKPLCPPCPQNQILPPKPSHLQKLAKPPKQHNLKRSVSIGRAVMLSSPDELTKSCQYYEERCRFCKTFSVPLVHDISEAKKKTARNLPVSSEVKSFCRSCHKLDSRDTAYSNNVSDNVMAYASNDDSDTKLTIICNIRNTDVILEGAPNN</sequence>
<gene>
    <name evidence="5" type="primary">LOC103592465</name>
</gene>
<feature type="compositionally biased region" description="Low complexity" evidence="1">
    <location>
        <begin position="121"/>
        <end position="136"/>
    </location>
</feature>
<evidence type="ECO:0000256" key="3">
    <source>
        <dbReference type="SAM" id="SignalP"/>
    </source>
</evidence>
<accession>A0ABM0QYH8</accession>
<keyword evidence="4" id="KW-1185">Reference proteome</keyword>
<dbReference type="GeneID" id="103592465"/>
<reference evidence="5" key="1">
    <citation type="submission" date="2025-08" db="UniProtKB">
        <authorList>
            <consortium name="RefSeq"/>
        </authorList>
    </citation>
    <scope>IDENTIFICATION</scope>
</reference>